<feature type="transmembrane region" description="Helical" evidence="7">
    <location>
        <begin position="12"/>
        <end position="32"/>
    </location>
</feature>
<dbReference type="RefSeq" id="WP_041046898.1">
    <property type="nucleotide sequence ID" value="NZ_JXAK01000009.1"/>
</dbReference>
<keyword evidence="3" id="KW-1003">Cell membrane</keyword>
<proteinExistence type="inferred from homology"/>
<protein>
    <recommendedName>
        <fullName evidence="8">ABC transmembrane type-1 domain-containing protein</fullName>
    </recommendedName>
</protein>
<keyword evidence="2 7" id="KW-0813">Transport</keyword>
<feature type="transmembrane region" description="Helical" evidence="7">
    <location>
        <begin position="259"/>
        <end position="278"/>
    </location>
</feature>
<evidence type="ECO:0000256" key="4">
    <source>
        <dbReference type="ARBA" id="ARBA00022692"/>
    </source>
</evidence>
<name>A0ABR5AK30_9BACL</name>
<evidence type="ECO:0000256" key="1">
    <source>
        <dbReference type="ARBA" id="ARBA00004651"/>
    </source>
</evidence>
<dbReference type="PROSITE" id="PS50928">
    <property type="entry name" value="ABC_TM1"/>
    <property type="match status" value="1"/>
</dbReference>
<evidence type="ECO:0000256" key="5">
    <source>
        <dbReference type="ARBA" id="ARBA00022989"/>
    </source>
</evidence>
<feature type="transmembrane region" description="Helical" evidence="7">
    <location>
        <begin position="77"/>
        <end position="98"/>
    </location>
</feature>
<dbReference type="InterPro" id="IPR035906">
    <property type="entry name" value="MetI-like_sf"/>
</dbReference>
<dbReference type="CDD" id="cd06261">
    <property type="entry name" value="TM_PBP2"/>
    <property type="match status" value="1"/>
</dbReference>
<comment type="subcellular location">
    <subcellularLocation>
        <location evidence="1 7">Cell membrane</location>
        <topology evidence="1 7">Multi-pass membrane protein</topology>
    </subcellularLocation>
</comment>
<dbReference type="Proteomes" id="UP000031967">
    <property type="component" value="Unassembled WGS sequence"/>
</dbReference>
<evidence type="ECO:0000256" key="7">
    <source>
        <dbReference type="RuleBase" id="RU363032"/>
    </source>
</evidence>
<sequence length="293" mass="32368">MNKLAARSDRIVTAFAYLLLIVSALLVALPFLNLLSISLSSANPVVSGDVGLWPKQLQWDAYRYVIKAGAFYSSLRISIAITLVGSLLGIVLSVMAAYPLSKPQLPGRKGLVLLYVFTMMFSGGIVPQYLLMNSLHLLNTIWAVILPSVTAVFNLLIVKNYFESLPEEIEEAAKIDGASPLFILFRIMLPLSAPVIATIFLFYAVGFWNDYFNARLYITDQHMMPLQVYLRTVIFEAQDPSGNFKLDSTNVGSLAPQSIINATVILSMLPMVALYPFLQKFFLRGMVIGSVKG</sequence>
<feature type="transmembrane region" description="Helical" evidence="7">
    <location>
        <begin position="141"/>
        <end position="162"/>
    </location>
</feature>
<evidence type="ECO:0000313" key="9">
    <source>
        <dbReference type="EMBL" id="KIL41386.1"/>
    </source>
</evidence>
<evidence type="ECO:0000313" key="10">
    <source>
        <dbReference type="Proteomes" id="UP000031967"/>
    </source>
</evidence>
<evidence type="ECO:0000259" key="8">
    <source>
        <dbReference type="PROSITE" id="PS50928"/>
    </source>
</evidence>
<dbReference type="EMBL" id="JXAK01000009">
    <property type="protein sequence ID" value="KIL41386.1"/>
    <property type="molecule type" value="Genomic_DNA"/>
</dbReference>
<evidence type="ECO:0000256" key="6">
    <source>
        <dbReference type="ARBA" id="ARBA00023136"/>
    </source>
</evidence>
<gene>
    <name evidence="9" type="ORF">SD70_06955</name>
</gene>
<keyword evidence="4 7" id="KW-0812">Transmembrane</keyword>
<organism evidence="9 10">
    <name type="scientific">Gordoniibacillus kamchatkensis</name>
    <dbReference type="NCBI Taxonomy" id="1590651"/>
    <lineage>
        <taxon>Bacteria</taxon>
        <taxon>Bacillati</taxon>
        <taxon>Bacillota</taxon>
        <taxon>Bacilli</taxon>
        <taxon>Bacillales</taxon>
        <taxon>Paenibacillaceae</taxon>
        <taxon>Gordoniibacillus</taxon>
    </lineage>
</organism>
<comment type="caution">
    <text evidence="9">The sequence shown here is derived from an EMBL/GenBank/DDBJ whole genome shotgun (WGS) entry which is preliminary data.</text>
</comment>
<feature type="transmembrane region" description="Helical" evidence="7">
    <location>
        <begin position="110"/>
        <end position="129"/>
    </location>
</feature>
<reference evidence="9 10" key="1">
    <citation type="submission" date="2014-12" db="EMBL/GenBank/DDBJ databases">
        <title>Draft genome sequence of Paenibacillus kamchatkensis strain B-2647.</title>
        <authorList>
            <person name="Karlyshev A.V."/>
            <person name="Kudryashova E.B."/>
        </authorList>
    </citation>
    <scope>NUCLEOTIDE SEQUENCE [LARGE SCALE GENOMIC DNA]</scope>
    <source>
        <strain evidence="9 10">VKM B-2647</strain>
    </source>
</reference>
<dbReference type="PANTHER" id="PTHR43744">
    <property type="entry name" value="ABC TRANSPORTER PERMEASE PROTEIN MG189-RELATED-RELATED"/>
    <property type="match status" value="1"/>
</dbReference>
<dbReference type="PANTHER" id="PTHR43744:SF9">
    <property type="entry name" value="POLYGALACTURONAN_RHAMNOGALACTURONAN TRANSPORT SYSTEM PERMEASE PROTEIN YTCP"/>
    <property type="match status" value="1"/>
</dbReference>
<keyword evidence="5 7" id="KW-1133">Transmembrane helix</keyword>
<comment type="similarity">
    <text evidence="7">Belongs to the binding-protein-dependent transport system permease family.</text>
</comment>
<evidence type="ECO:0000256" key="3">
    <source>
        <dbReference type="ARBA" id="ARBA00022475"/>
    </source>
</evidence>
<feature type="domain" description="ABC transmembrane type-1" evidence="8">
    <location>
        <begin position="75"/>
        <end position="278"/>
    </location>
</feature>
<feature type="transmembrane region" description="Helical" evidence="7">
    <location>
        <begin position="183"/>
        <end position="205"/>
    </location>
</feature>
<keyword evidence="10" id="KW-1185">Reference proteome</keyword>
<keyword evidence="6 7" id="KW-0472">Membrane</keyword>
<evidence type="ECO:0000256" key="2">
    <source>
        <dbReference type="ARBA" id="ARBA00022448"/>
    </source>
</evidence>
<dbReference type="Pfam" id="PF00528">
    <property type="entry name" value="BPD_transp_1"/>
    <property type="match status" value="1"/>
</dbReference>
<dbReference type="InterPro" id="IPR000515">
    <property type="entry name" value="MetI-like"/>
</dbReference>
<accession>A0ABR5AK30</accession>
<dbReference type="Gene3D" id="1.10.3720.10">
    <property type="entry name" value="MetI-like"/>
    <property type="match status" value="1"/>
</dbReference>
<dbReference type="SUPFAM" id="SSF161098">
    <property type="entry name" value="MetI-like"/>
    <property type="match status" value="1"/>
</dbReference>